<sequence>MICSKYIPEPAFAFKMYCWRDLLRANMNSESKTACMGIIGNTKNPSSESSMSLRISRVEGAKRSLFYERHGNSLSSSLATFLLFRHH</sequence>
<keyword evidence="2" id="KW-1185">Reference proteome</keyword>
<proteinExistence type="predicted"/>
<evidence type="ECO:0000313" key="2">
    <source>
        <dbReference type="Proteomes" id="UP000291084"/>
    </source>
</evidence>
<dbReference type="EMBL" id="AP015035">
    <property type="protein sequence ID" value="BAT79305.1"/>
    <property type="molecule type" value="Genomic_DNA"/>
</dbReference>
<organism evidence="1 2">
    <name type="scientific">Vigna angularis var. angularis</name>
    <dbReference type="NCBI Taxonomy" id="157739"/>
    <lineage>
        <taxon>Eukaryota</taxon>
        <taxon>Viridiplantae</taxon>
        <taxon>Streptophyta</taxon>
        <taxon>Embryophyta</taxon>
        <taxon>Tracheophyta</taxon>
        <taxon>Spermatophyta</taxon>
        <taxon>Magnoliopsida</taxon>
        <taxon>eudicotyledons</taxon>
        <taxon>Gunneridae</taxon>
        <taxon>Pentapetalae</taxon>
        <taxon>rosids</taxon>
        <taxon>fabids</taxon>
        <taxon>Fabales</taxon>
        <taxon>Fabaceae</taxon>
        <taxon>Papilionoideae</taxon>
        <taxon>50 kb inversion clade</taxon>
        <taxon>NPAAA clade</taxon>
        <taxon>indigoferoid/millettioid clade</taxon>
        <taxon>Phaseoleae</taxon>
        <taxon>Vigna</taxon>
    </lineage>
</organism>
<evidence type="ECO:0000313" key="1">
    <source>
        <dbReference type="EMBL" id="BAT79305.1"/>
    </source>
</evidence>
<name>A0A0S3RF90_PHAAN</name>
<accession>A0A0S3RF90</accession>
<gene>
    <name evidence="1" type="primary">Vigan.02G216500</name>
    <name evidence="1" type="ORF">VIGAN_02216500</name>
</gene>
<dbReference type="AlphaFoldDB" id="A0A0S3RF90"/>
<reference evidence="1 2" key="1">
    <citation type="journal article" date="2015" name="Sci. Rep.">
        <title>The power of single molecule real-time sequencing technology in the de novo assembly of a eukaryotic genome.</title>
        <authorList>
            <person name="Sakai H."/>
            <person name="Naito K."/>
            <person name="Ogiso-Tanaka E."/>
            <person name="Takahashi Y."/>
            <person name="Iseki K."/>
            <person name="Muto C."/>
            <person name="Satou K."/>
            <person name="Teruya K."/>
            <person name="Shiroma A."/>
            <person name="Shimoji M."/>
            <person name="Hirano T."/>
            <person name="Itoh T."/>
            <person name="Kaga A."/>
            <person name="Tomooka N."/>
        </authorList>
    </citation>
    <scope>NUCLEOTIDE SEQUENCE [LARGE SCALE GENOMIC DNA]</scope>
    <source>
        <strain evidence="2">cv. Shumari</strain>
    </source>
</reference>
<protein>
    <submittedName>
        <fullName evidence="1">Uncharacterized protein</fullName>
    </submittedName>
</protein>
<dbReference type="Proteomes" id="UP000291084">
    <property type="component" value="Chromosome 2"/>
</dbReference>